<feature type="non-terminal residue" evidence="2">
    <location>
        <position position="34"/>
    </location>
</feature>
<name>A0A383ANF9_9ZZZZ</name>
<proteinExistence type="predicted"/>
<dbReference type="EMBL" id="UINC01193548">
    <property type="protein sequence ID" value="SVE09224.1"/>
    <property type="molecule type" value="Genomic_DNA"/>
</dbReference>
<dbReference type="Gene3D" id="3.40.50.970">
    <property type="match status" value="1"/>
</dbReference>
<protein>
    <recommendedName>
        <fullName evidence="1">Thiamine pyrophosphate enzyme N-terminal TPP-binding domain-containing protein</fullName>
    </recommendedName>
</protein>
<dbReference type="InterPro" id="IPR012001">
    <property type="entry name" value="Thiamin_PyroP_enz_TPP-bd_dom"/>
</dbReference>
<accession>A0A383ANF9</accession>
<dbReference type="InterPro" id="IPR029061">
    <property type="entry name" value="THDP-binding"/>
</dbReference>
<gene>
    <name evidence="2" type="ORF">METZ01_LOCUS462078</name>
</gene>
<dbReference type="Pfam" id="PF02776">
    <property type="entry name" value="TPP_enzyme_N"/>
    <property type="match status" value="1"/>
</dbReference>
<evidence type="ECO:0000259" key="1">
    <source>
        <dbReference type="Pfam" id="PF02776"/>
    </source>
</evidence>
<feature type="domain" description="Thiamine pyrophosphate enzyme N-terminal TPP-binding" evidence="1">
    <location>
        <begin position="1"/>
        <end position="34"/>
    </location>
</feature>
<reference evidence="2" key="1">
    <citation type="submission" date="2018-05" db="EMBL/GenBank/DDBJ databases">
        <authorList>
            <person name="Lanie J.A."/>
            <person name="Ng W.-L."/>
            <person name="Kazmierczak K.M."/>
            <person name="Andrzejewski T.M."/>
            <person name="Davidsen T.M."/>
            <person name="Wayne K.J."/>
            <person name="Tettelin H."/>
            <person name="Glass J.I."/>
            <person name="Rusch D."/>
            <person name="Podicherti R."/>
            <person name="Tsui H.-C.T."/>
            <person name="Winkler M.E."/>
        </authorList>
    </citation>
    <scope>NUCLEOTIDE SEQUENCE</scope>
</reference>
<dbReference type="GO" id="GO:0030976">
    <property type="term" value="F:thiamine pyrophosphate binding"/>
    <property type="evidence" value="ECO:0007669"/>
    <property type="project" value="InterPro"/>
</dbReference>
<sequence>MNGAQGLVEQLVSEGVDTVFALPGVQIMGIFDAL</sequence>
<organism evidence="2">
    <name type="scientific">marine metagenome</name>
    <dbReference type="NCBI Taxonomy" id="408172"/>
    <lineage>
        <taxon>unclassified sequences</taxon>
        <taxon>metagenomes</taxon>
        <taxon>ecological metagenomes</taxon>
    </lineage>
</organism>
<dbReference type="SUPFAM" id="SSF52518">
    <property type="entry name" value="Thiamin diphosphate-binding fold (THDP-binding)"/>
    <property type="match status" value="1"/>
</dbReference>
<dbReference type="AlphaFoldDB" id="A0A383ANF9"/>
<evidence type="ECO:0000313" key="2">
    <source>
        <dbReference type="EMBL" id="SVE09224.1"/>
    </source>
</evidence>